<evidence type="ECO:0000256" key="4">
    <source>
        <dbReference type="ARBA" id="ARBA00022692"/>
    </source>
</evidence>
<dbReference type="AlphaFoldDB" id="A0A7G9GCD7"/>
<dbReference type="GO" id="GO:0005886">
    <property type="term" value="C:plasma membrane"/>
    <property type="evidence" value="ECO:0007669"/>
    <property type="project" value="UniProtKB-SubCell"/>
</dbReference>
<dbReference type="RefSeq" id="WP_147371467.1">
    <property type="nucleotide sequence ID" value="NZ_CP060635.1"/>
</dbReference>
<keyword evidence="10" id="KW-1185">Reference proteome</keyword>
<comment type="similarity">
    <text evidence="2">Belongs to the EamA transporter family.</text>
</comment>
<dbReference type="PANTHER" id="PTHR32322">
    <property type="entry name" value="INNER MEMBRANE TRANSPORTER"/>
    <property type="match status" value="1"/>
</dbReference>
<evidence type="ECO:0000256" key="5">
    <source>
        <dbReference type="ARBA" id="ARBA00022989"/>
    </source>
</evidence>
<reference evidence="9 10" key="1">
    <citation type="submission" date="2020-08" db="EMBL/GenBank/DDBJ databases">
        <authorList>
            <person name="Liu C."/>
            <person name="Sun Q."/>
        </authorList>
    </citation>
    <scope>NUCLEOTIDE SEQUENCE [LARGE SCALE GENOMIC DNA]</scope>
    <source>
        <strain evidence="9 10">NSJ-29</strain>
    </source>
</reference>
<dbReference type="InterPro" id="IPR037185">
    <property type="entry name" value="EmrE-like"/>
</dbReference>
<feature type="transmembrane region" description="Helical" evidence="7">
    <location>
        <begin position="245"/>
        <end position="262"/>
    </location>
</feature>
<evidence type="ECO:0000256" key="2">
    <source>
        <dbReference type="ARBA" id="ARBA00007362"/>
    </source>
</evidence>
<feature type="transmembrane region" description="Helical" evidence="7">
    <location>
        <begin position="97"/>
        <end position="115"/>
    </location>
</feature>
<dbReference type="InterPro" id="IPR050638">
    <property type="entry name" value="AA-Vitamin_Transporters"/>
</dbReference>
<evidence type="ECO:0000313" key="10">
    <source>
        <dbReference type="Proteomes" id="UP000515860"/>
    </source>
</evidence>
<feature type="transmembrane region" description="Helical" evidence="7">
    <location>
        <begin position="152"/>
        <end position="168"/>
    </location>
</feature>
<dbReference type="SUPFAM" id="SSF103481">
    <property type="entry name" value="Multidrug resistance efflux transporter EmrE"/>
    <property type="match status" value="2"/>
</dbReference>
<evidence type="ECO:0000256" key="1">
    <source>
        <dbReference type="ARBA" id="ARBA00004651"/>
    </source>
</evidence>
<feature type="domain" description="EamA" evidence="8">
    <location>
        <begin position="4"/>
        <end position="139"/>
    </location>
</feature>
<feature type="transmembrane region" description="Helical" evidence="7">
    <location>
        <begin position="66"/>
        <end position="85"/>
    </location>
</feature>
<dbReference type="KEGG" id="whj:H9Q79_16645"/>
<sequence>MKKEYLYAGIAILAWGTSATSVKLMQGSLDTVFLLFGVSLTAAVFLCIVCGVQGRFRKLREYSAGTIFRMILIGLVGMFVYNALYMRAVECMPAQQAYMLNYFWPALIVVFSGFLLKEKLTFWKVGAVLVSFAGVLIYSADGNLKSLFTSKAEGVTFALLGAVVYSLYSVLNKRESYDKFLCITIACVTSAACSLVWVLASGQIHLVQTANWGGLIYQGVVCIGTAYLAWAYAMDAGDTAKVSTLSYLTPFVSLIFTCVFLGEKVTAYSAAGIIFVIMGIILQERPWGKKNTAVKA</sequence>
<feature type="domain" description="EamA" evidence="8">
    <location>
        <begin position="154"/>
        <end position="282"/>
    </location>
</feature>
<keyword evidence="6 7" id="KW-0472">Membrane</keyword>
<protein>
    <submittedName>
        <fullName evidence="9">DMT family transporter</fullName>
    </submittedName>
</protein>
<dbReference type="Proteomes" id="UP000515860">
    <property type="component" value="Chromosome"/>
</dbReference>
<keyword evidence="5 7" id="KW-1133">Transmembrane helix</keyword>
<feature type="transmembrane region" description="Helical" evidence="7">
    <location>
        <begin position="31"/>
        <end position="54"/>
    </location>
</feature>
<accession>A0A7G9GCD7</accession>
<proteinExistence type="inferred from homology"/>
<name>A0A7G9GCD7_9FIRM</name>
<evidence type="ECO:0000256" key="3">
    <source>
        <dbReference type="ARBA" id="ARBA00022475"/>
    </source>
</evidence>
<feature type="transmembrane region" description="Helical" evidence="7">
    <location>
        <begin position="180"/>
        <end position="200"/>
    </location>
</feature>
<evidence type="ECO:0000256" key="7">
    <source>
        <dbReference type="SAM" id="Phobius"/>
    </source>
</evidence>
<dbReference type="Pfam" id="PF00892">
    <property type="entry name" value="EamA"/>
    <property type="match status" value="2"/>
</dbReference>
<evidence type="ECO:0000313" key="9">
    <source>
        <dbReference type="EMBL" id="QNM08469.1"/>
    </source>
</evidence>
<gene>
    <name evidence="9" type="ORF">H9Q79_16645</name>
</gene>
<comment type="subcellular location">
    <subcellularLocation>
        <location evidence="1">Cell membrane</location>
        <topology evidence="1">Multi-pass membrane protein</topology>
    </subcellularLocation>
</comment>
<evidence type="ECO:0000259" key="8">
    <source>
        <dbReference type="Pfam" id="PF00892"/>
    </source>
</evidence>
<keyword evidence="4 7" id="KW-0812">Transmembrane</keyword>
<feature type="transmembrane region" description="Helical" evidence="7">
    <location>
        <begin position="268"/>
        <end position="287"/>
    </location>
</feature>
<dbReference type="PANTHER" id="PTHR32322:SF18">
    <property type="entry name" value="S-ADENOSYLMETHIONINE_S-ADENOSYLHOMOCYSTEINE TRANSPORTER"/>
    <property type="match status" value="1"/>
</dbReference>
<keyword evidence="3" id="KW-1003">Cell membrane</keyword>
<dbReference type="EMBL" id="CP060635">
    <property type="protein sequence ID" value="QNM08469.1"/>
    <property type="molecule type" value="Genomic_DNA"/>
</dbReference>
<organism evidence="9 10">
    <name type="scientific">Wansuia hejianensis</name>
    <dbReference type="NCBI Taxonomy" id="2763667"/>
    <lineage>
        <taxon>Bacteria</taxon>
        <taxon>Bacillati</taxon>
        <taxon>Bacillota</taxon>
        <taxon>Clostridia</taxon>
        <taxon>Lachnospirales</taxon>
        <taxon>Lachnospiraceae</taxon>
        <taxon>Wansuia</taxon>
    </lineage>
</organism>
<feature type="transmembrane region" description="Helical" evidence="7">
    <location>
        <begin position="212"/>
        <end position="233"/>
    </location>
</feature>
<evidence type="ECO:0000256" key="6">
    <source>
        <dbReference type="ARBA" id="ARBA00023136"/>
    </source>
</evidence>
<dbReference type="InterPro" id="IPR000620">
    <property type="entry name" value="EamA_dom"/>
</dbReference>
<feature type="transmembrane region" description="Helical" evidence="7">
    <location>
        <begin position="122"/>
        <end position="140"/>
    </location>
</feature>
<dbReference type="Gene3D" id="1.10.3730.20">
    <property type="match status" value="2"/>
</dbReference>